<dbReference type="PROSITE" id="PS00409">
    <property type="entry name" value="PROKAR_NTER_METHYL"/>
    <property type="match status" value="1"/>
</dbReference>
<dbReference type="GO" id="GO:0004553">
    <property type="term" value="F:hydrolase activity, hydrolyzing O-glycosyl compounds"/>
    <property type="evidence" value="ECO:0007669"/>
    <property type="project" value="InterPro"/>
</dbReference>
<gene>
    <name evidence="5" type="ORF">TICRE_12790</name>
</gene>
<evidence type="ECO:0000256" key="1">
    <source>
        <dbReference type="ARBA" id="ARBA00022801"/>
    </source>
</evidence>
<dbReference type="SUPFAM" id="SSF51055">
    <property type="entry name" value="Carbohydrate binding domain"/>
    <property type="match status" value="1"/>
</dbReference>
<dbReference type="NCBIfam" id="TIGR02532">
    <property type="entry name" value="IV_pilin_GFxxxE"/>
    <property type="match status" value="1"/>
</dbReference>
<proteinExistence type="predicted"/>
<keyword evidence="3" id="KW-0812">Transmembrane</keyword>
<dbReference type="InterPro" id="IPR045584">
    <property type="entry name" value="Pilin-like"/>
</dbReference>
<evidence type="ECO:0000256" key="3">
    <source>
        <dbReference type="SAM" id="Phobius"/>
    </source>
</evidence>
<evidence type="ECO:0000259" key="4">
    <source>
        <dbReference type="SMART" id="SM00495"/>
    </source>
</evidence>
<sequence>MKNNRKGFTLVEVILVLALIGVIITVSYSIFFTGQKSFEVGIDKGLAQEDNRILREYLVRELRYITYFNSQKPNSQNYYSLKIIQNSNGSNSLIKTKYNNGNKEENNTPFTFNKLNLKSENGIIKAEVNDKYKFTILLENNSTLTGSILSNGSDEIFYAYPEDIQISSESPKEESNNNNNNTEPSKPSEENPNTNPDKDIPMWNKNNIYNKDDIVMYKGKKYKAKKSNKGKEPTNTGHWELIQ</sequence>
<feature type="transmembrane region" description="Helical" evidence="3">
    <location>
        <begin position="7"/>
        <end position="31"/>
    </location>
</feature>
<dbReference type="Pfam" id="PF07963">
    <property type="entry name" value="N_methyl"/>
    <property type="match status" value="1"/>
</dbReference>
<accession>A0A1U7M696</accession>
<dbReference type="GO" id="GO:0030246">
    <property type="term" value="F:carbohydrate binding"/>
    <property type="evidence" value="ECO:0007669"/>
    <property type="project" value="InterPro"/>
</dbReference>
<dbReference type="GO" id="GO:0005576">
    <property type="term" value="C:extracellular region"/>
    <property type="evidence" value="ECO:0007669"/>
    <property type="project" value="InterPro"/>
</dbReference>
<dbReference type="InterPro" id="IPR012902">
    <property type="entry name" value="N_methyl_site"/>
</dbReference>
<dbReference type="InterPro" id="IPR003610">
    <property type="entry name" value="CBM5/12"/>
</dbReference>
<organism evidence="5 6">
    <name type="scientific">Tissierella creatinophila DSM 6911</name>
    <dbReference type="NCBI Taxonomy" id="1123403"/>
    <lineage>
        <taxon>Bacteria</taxon>
        <taxon>Bacillati</taxon>
        <taxon>Bacillota</taxon>
        <taxon>Tissierellia</taxon>
        <taxon>Tissierellales</taxon>
        <taxon>Tissierellaceae</taxon>
        <taxon>Tissierella</taxon>
    </lineage>
</organism>
<evidence type="ECO:0000256" key="2">
    <source>
        <dbReference type="SAM" id="MobiDB-lite"/>
    </source>
</evidence>
<dbReference type="EMBL" id="LTDM01000019">
    <property type="protein sequence ID" value="OLS02739.1"/>
    <property type="molecule type" value="Genomic_DNA"/>
</dbReference>
<feature type="region of interest" description="Disordered" evidence="2">
    <location>
        <begin position="168"/>
        <end position="205"/>
    </location>
</feature>
<protein>
    <submittedName>
        <fullName evidence="5">Carbohydrate binding domain protein</fullName>
    </submittedName>
</protein>
<keyword evidence="6" id="KW-1185">Reference proteome</keyword>
<dbReference type="SMART" id="SM00495">
    <property type="entry name" value="ChtBD3"/>
    <property type="match status" value="1"/>
</dbReference>
<name>A0A1U7M696_TISCR</name>
<feature type="domain" description="Chitin-binding type-3" evidence="4">
    <location>
        <begin position="200"/>
        <end position="242"/>
    </location>
</feature>
<dbReference type="Proteomes" id="UP000186112">
    <property type="component" value="Unassembled WGS sequence"/>
</dbReference>
<dbReference type="InterPro" id="IPR036573">
    <property type="entry name" value="CBM_sf_5/12"/>
</dbReference>
<keyword evidence="1" id="KW-0378">Hydrolase</keyword>
<dbReference type="Gene3D" id="2.10.10.20">
    <property type="entry name" value="Carbohydrate-binding module superfamily 5/12"/>
    <property type="match status" value="1"/>
</dbReference>
<evidence type="ECO:0000313" key="5">
    <source>
        <dbReference type="EMBL" id="OLS02739.1"/>
    </source>
</evidence>
<feature type="compositionally biased region" description="Low complexity" evidence="2">
    <location>
        <begin position="176"/>
        <end position="195"/>
    </location>
</feature>
<feature type="region of interest" description="Disordered" evidence="2">
    <location>
        <begin position="221"/>
        <end position="243"/>
    </location>
</feature>
<comment type="caution">
    <text evidence="5">The sequence shown here is derived from an EMBL/GenBank/DDBJ whole genome shotgun (WGS) entry which is preliminary data.</text>
</comment>
<dbReference type="Pfam" id="PF02839">
    <property type="entry name" value="CBM_5_12"/>
    <property type="match status" value="1"/>
</dbReference>
<keyword evidence="3" id="KW-0472">Membrane</keyword>
<reference evidence="5 6" key="1">
    <citation type="submission" date="2016-02" db="EMBL/GenBank/DDBJ databases">
        <title>Genome sequence of Tissierella creatinophila DSM 6911.</title>
        <authorList>
            <person name="Poehlein A."/>
            <person name="Daniel R."/>
        </authorList>
    </citation>
    <scope>NUCLEOTIDE SEQUENCE [LARGE SCALE GENOMIC DNA]</scope>
    <source>
        <strain evidence="5 6">DSM 6911</strain>
    </source>
</reference>
<keyword evidence="3" id="KW-1133">Transmembrane helix</keyword>
<dbReference type="SUPFAM" id="SSF54523">
    <property type="entry name" value="Pili subunits"/>
    <property type="match status" value="1"/>
</dbReference>
<dbReference type="RefSeq" id="WP_075726267.1">
    <property type="nucleotide sequence ID" value="NZ_LTDM01000019.1"/>
</dbReference>
<dbReference type="GO" id="GO:0005975">
    <property type="term" value="P:carbohydrate metabolic process"/>
    <property type="evidence" value="ECO:0007669"/>
    <property type="project" value="InterPro"/>
</dbReference>
<dbReference type="AlphaFoldDB" id="A0A1U7M696"/>
<evidence type="ECO:0000313" key="6">
    <source>
        <dbReference type="Proteomes" id="UP000186112"/>
    </source>
</evidence>